<evidence type="ECO:0000313" key="5">
    <source>
        <dbReference type="EMBL" id="RVT90514.1"/>
    </source>
</evidence>
<dbReference type="GO" id="GO:0004805">
    <property type="term" value="F:trehalose-phosphatase activity"/>
    <property type="evidence" value="ECO:0007669"/>
    <property type="project" value="UniProtKB-EC"/>
</dbReference>
<comment type="caution">
    <text evidence="5">The sequence shown here is derived from an EMBL/GenBank/DDBJ whole genome shotgun (WGS) entry which is preliminary data.</text>
</comment>
<dbReference type="SUPFAM" id="SSF56784">
    <property type="entry name" value="HAD-like"/>
    <property type="match status" value="1"/>
</dbReference>
<sequence length="252" mass="26467">MLTRPDTVVLPLPPAVSPDRHALFLDFDGTLVSLVDDPASVHADPELCDLLAALHARFAGRLAVVSGRSIEQLDAMIGPLARVITLAGSHGAEIRQDGHLQEPLRPAGLDAAIAEAHALAALHPGLIVEIKTQGVGLHYRMQPELEGPVRARAREIGATHNLYVQPGKMMVELRGPGCDKGDAVRTLTGRTPMEGSLPVVLGDDLTDEAALACAQAMGGFGVLVGAPRATAADYGLADVADVRAWLWDMAKG</sequence>
<dbReference type="InterPro" id="IPR023214">
    <property type="entry name" value="HAD_sf"/>
</dbReference>
<gene>
    <name evidence="5" type="primary">otsB</name>
    <name evidence="5" type="ORF">EOD43_19910</name>
</gene>
<dbReference type="InterPro" id="IPR044651">
    <property type="entry name" value="OTSB-like"/>
</dbReference>
<protein>
    <recommendedName>
        <fullName evidence="4">Trehalose 6-phosphate phosphatase</fullName>
        <ecNumber evidence="4">3.1.3.12</ecNumber>
    </recommendedName>
</protein>
<dbReference type="EC" id="3.1.3.12" evidence="4"/>
<dbReference type="NCBIfam" id="TIGR01484">
    <property type="entry name" value="HAD-SF-IIB"/>
    <property type="match status" value="1"/>
</dbReference>
<keyword evidence="4" id="KW-0479">Metal-binding</keyword>
<dbReference type="Pfam" id="PF02358">
    <property type="entry name" value="Trehalose_PPase"/>
    <property type="match status" value="1"/>
</dbReference>
<proteinExistence type="inferred from homology"/>
<evidence type="ECO:0000256" key="1">
    <source>
        <dbReference type="ARBA" id="ARBA00005199"/>
    </source>
</evidence>
<dbReference type="PANTHER" id="PTHR43768:SF3">
    <property type="entry name" value="TREHALOSE 6-PHOSPHATE PHOSPHATASE"/>
    <property type="match status" value="1"/>
</dbReference>
<dbReference type="UniPathway" id="UPA00299"/>
<dbReference type="Proteomes" id="UP000282971">
    <property type="component" value="Unassembled WGS sequence"/>
</dbReference>
<accession>A0A437LYX6</accession>
<keyword evidence="4" id="KW-0460">Magnesium</keyword>
<dbReference type="AlphaFoldDB" id="A0A437LYX6"/>
<dbReference type="EMBL" id="SACN01000003">
    <property type="protein sequence ID" value="RVT90514.1"/>
    <property type="molecule type" value="Genomic_DNA"/>
</dbReference>
<evidence type="ECO:0000313" key="6">
    <source>
        <dbReference type="Proteomes" id="UP000282971"/>
    </source>
</evidence>
<evidence type="ECO:0000256" key="3">
    <source>
        <dbReference type="ARBA" id="ARBA00022801"/>
    </source>
</evidence>
<keyword evidence="6" id="KW-1185">Reference proteome</keyword>
<comment type="function">
    <text evidence="4">Removes the phosphate from trehalose 6-phosphate to produce free trehalose.</text>
</comment>
<name>A0A437LYX6_9SPHN</name>
<dbReference type="InterPro" id="IPR036412">
    <property type="entry name" value="HAD-like_sf"/>
</dbReference>
<evidence type="ECO:0000256" key="4">
    <source>
        <dbReference type="RuleBase" id="RU361117"/>
    </source>
</evidence>
<dbReference type="GO" id="GO:0005992">
    <property type="term" value="P:trehalose biosynthetic process"/>
    <property type="evidence" value="ECO:0007669"/>
    <property type="project" value="UniProtKB-UniPathway"/>
</dbReference>
<comment type="catalytic activity">
    <reaction evidence="4">
        <text>alpha,alpha-trehalose 6-phosphate + H2O = alpha,alpha-trehalose + phosphate</text>
        <dbReference type="Rhea" id="RHEA:23420"/>
        <dbReference type="ChEBI" id="CHEBI:15377"/>
        <dbReference type="ChEBI" id="CHEBI:16551"/>
        <dbReference type="ChEBI" id="CHEBI:43474"/>
        <dbReference type="ChEBI" id="CHEBI:58429"/>
        <dbReference type="EC" id="3.1.3.12"/>
    </reaction>
</comment>
<organism evidence="5 6">
    <name type="scientific">Sphingomonas crocodyli</name>
    <dbReference type="NCBI Taxonomy" id="1979270"/>
    <lineage>
        <taxon>Bacteria</taxon>
        <taxon>Pseudomonadati</taxon>
        <taxon>Pseudomonadota</taxon>
        <taxon>Alphaproteobacteria</taxon>
        <taxon>Sphingomonadales</taxon>
        <taxon>Sphingomonadaceae</taxon>
        <taxon>Sphingomonas</taxon>
    </lineage>
</organism>
<keyword evidence="3 4" id="KW-0378">Hydrolase</keyword>
<dbReference type="PANTHER" id="PTHR43768">
    <property type="entry name" value="TREHALOSE 6-PHOSPHATE PHOSPHATASE"/>
    <property type="match status" value="1"/>
</dbReference>
<comment type="cofactor">
    <cofactor evidence="4">
        <name>Mg(2+)</name>
        <dbReference type="ChEBI" id="CHEBI:18420"/>
    </cofactor>
</comment>
<dbReference type="NCBIfam" id="TIGR00685">
    <property type="entry name" value="T6PP"/>
    <property type="match status" value="1"/>
</dbReference>
<dbReference type="GO" id="GO:0046872">
    <property type="term" value="F:metal ion binding"/>
    <property type="evidence" value="ECO:0007669"/>
    <property type="project" value="UniProtKB-KW"/>
</dbReference>
<reference evidence="5 6" key="1">
    <citation type="submission" date="2019-01" db="EMBL/GenBank/DDBJ databases">
        <authorList>
            <person name="Chen W.-M."/>
        </authorList>
    </citation>
    <scope>NUCLEOTIDE SEQUENCE [LARGE SCALE GENOMIC DNA]</scope>
    <source>
        <strain evidence="5 6">CCP-7</strain>
    </source>
</reference>
<dbReference type="PROSITE" id="PS01228">
    <property type="entry name" value="COF_1"/>
    <property type="match status" value="1"/>
</dbReference>
<comment type="pathway">
    <text evidence="1 4">Glycan biosynthesis; trehalose biosynthesis.</text>
</comment>
<evidence type="ECO:0000256" key="2">
    <source>
        <dbReference type="ARBA" id="ARBA00008770"/>
    </source>
</evidence>
<dbReference type="RefSeq" id="WP_127745773.1">
    <property type="nucleotide sequence ID" value="NZ_SACN01000003.1"/>
</dbReference>
<dbReference type="InterPro" id="IPR003337">
    <property type="entry name" value="Trehalose_PPase"/>
</dbReference>
<dbReference type="Gene3D" id="3.40.50.1000">
    <property type="entry name" value="HAD superfamily/HAD-like"/>
    <property type="match status" value="1"/>
</dbReference>
<dbReference type="Gene3D" id="3.30.70.1020">
    <property type="entry name" value="Trehalose-6-phosphate phosphatase related protein, domain 2"/>
    <property type="match status" value="1"/>
</dbReference>
<comment type="similarity">
    <text evidence="2 4">Belongs to the trehalose phosphatase family.</text>
</comment>
<dbReference type="InterPro" id="IPR006379">
    <property type="entry name" value="HAD-SF_hydro_IIB"/>
</dbReference>
<dbReference type="OrthoDB" id="9814913at2"/>